<dbReference type="InterPro" id="IPR005119">
    <property type="entry name" value="LysR_subst-bd"/>
</dbReference>
<evidence type="ECO:0000259" key="5">
    <source>
        <dbReference type="PROSITE" id="PS50931"/>
    </source>
</evidence>
<evidence type="ECO:0000256" key="2">
    <source>
        <dbReference type="ARBA" id="ARBA00023015"/>
    </source>
</evidence>
<dbReference type="Pfam" id="PF03466">
    <property type="entry name" value="LysR_substrate"/>
    <property type="match status" value="1"/>
</dbReference>
<protein>
    <submittedName>
        <fullName evidence="6">HTH-type transcriptional regulator GbpR</fullName>
    </submittedName>
</protein>
<dbReference type="PANTHER" id="PTHR30419:SF8">
    <property type="entry name" value="NITROGEN ASSIMILATION TRANSCRIPTIONAL ACTIVATOR-RELATED"/>
    <property type="match status" value="1"/>
</dbReference>
<dbReference type="GO" id="GO:0005829">
    <property type="term" value="C:cytosol"/>
    <property type="evidence" value="ECO:0007669"/>
    <property type="project" value="TreeGrafter"/>
</dbReference>
<dbReference type="InterPro" id="IPR036388">
    <property type="entry name" value="WH-like_DNA-bd_sf"/>
</dbReference>
<dbReference type="AlphaFoldDB" id="A0A6S7A0H6"/>
<dbReference type="Pfam" id="PF00126">
    <property type="entry name" value="HTH_1"/>
    <property type="match status" value="1"/>
</dbReference>
<name>A0A6S7A0H6_9BURK</name>
<evidence type="ECO:0000256" key="3">
    <source>
        <dbReference type="ARBA" id="ARBA00023125"/>
    </source>
</evidence>
<dbReference type="Gene3D" id="3.40.190.290">
    <property type="match status" value="1"/>
</dbReference>
<dbReference type="PANTHER" id="PTHR30419">
    <property type="entry name" value="HTH-TYPE TRANSCRIPTIONAL REGULATOR YBHD"/>
    <property type="match status" value="1"/>
</dbReference>
<feature type="domain" description="HTH lysR-type" evidence="5">
    <location>
        <begin position="13"/>
        <end position="70"/>
    </location>
</feature>
<comment type="similarity">
    <text evidence="1">Belongs to the LysR transcriptional regulatory family.</text>
</comment>
<dbReference type="GO" id="GO:0003677">
    <property type="term" value="F:DNA binding"/>
    <property type="evidence" value="ECO:0007669"/>
    <property type="project" value="UniProtKB-KW"/>
</dbReference>
<dbReference type="PRINTS" id="PR00039">
    <property type="entry name" value="HTHLYSR"/>
</dbReference>
<keyword evidence="3" id="KW-0238">DNA-binding</keyword>
<dbReference type="GO" id="GO:0003700">
    <property type="term" value="F:DNA-binding transcription factor activity"/>
    <property type="evidence" value="ECO:0007669"/>
    <property type="project" value="InterPro"/>
</dbReference>
<dbReference type="SUPFAM" id="SSF46785">
    <property type="entry name" value="Winged helix' DNA-binding domain"/>
    <property type="match status" value="1"/>
</dbReference>
<reference evidence="6 7" key="1">
    <citation type="submission" date="2020-04" db="EMBL/GenBank/DDBJ databases">
        <authorList>
            <person name="De Canck E."/>
        </authorList>
    </citation>
    <scope>NUCLEOTIDE SEQUENCE [LARGE SCALE GENOMIC DNA]</scope>
    <source>
        <strain evidence="6 7">LMG 3458</strain>
    </source>
</reference>
<keyword evidence="2" id="KW-0805">Transcription regulation</keyword>
<dbReference type="InterPro" id="IPR036390">
    <property type="entry name" value="WH_DNA-bd_sf"/>
</dbReference>
<sequence length="325" mass="35472">MHNAAIRASHTRLKTRQLLLLVALADEGSIHRAADRLAMTQPAASKLLRELEDLLDAPLFLRLARGIEPTLYGQAMIRHARAAIGSLEQAHTEVQALKTGQMGSVAVGAITSPGVRLLPPAVALAMQRSPGLRISVEIDSSNVLLECLAHEKLDIVVGRLSPEHDKTQLRYEPLAEEPVCAAVRVGHPLAGAMGLTLEQATAWTWLIPPAGSVLRHRFELMFRRASLPPPDKVVETAAPLFLTRMLVQSDMVAVLTLDVAQHYARYGMLETLPLDLPCHMDDFGIITPTDRLATPATERVLEALRETGRAIYHTPSADTEPSARH</sequence>
<evidence type="ECO:0000256" key="4">
    <source>
        <dbReference type="ARBA" id="ARBA00023163"/>
    </source>
</evidence>
<dbReference type="RefSeq" id="WP_175192760.1">
    <property type="nucleotide sequence ID" value="NZ_CADIJO010000007.1"/>
</dbReference>
<dbReference type="InterPro" id="IPR000847">
    <property type="entry name" value="LysR_HTH_N"/>
</dbReference>
<dbReference type="InterPro" id="IPR050950">
    <property type="entry name" value="HTH-type_LysR_regulators"/>
</dbReference>
<keyword evidence="4" id="KW-0804">Transcription</keyword>
<evidence type="ECO:0000313" key="7">
    <source>
        <dbReference type="Proteomes" id="UP000494111"/>
    </source>
</evidence>
<evidence type="ECO:0000313" key="6">
    <source>
        <dbReference type="EMBL" id="CAB3699737.1"/>
    </source>
</evidence>
<dbReference type="Proteomes" id="UP000494111">
    <property type="component" value="Unassembled WGS sequence"/>
</dbReference>
<dbReference type="Gene3D" id="1.10.10.10">
    <property type="entry name" value="Winged helix-like DNA-binding domain superfamily/Winged helix DNA-binding domain"/>
    <property type="match status" value="1"/>
</dbReference>
<accession>A0A6S7A0H6</accession>
<dbReference type="SUPFAM" id="SSF53850">
    <property type="entry name" value="Periplasmic binding protein-like II"/>
    <property type="match status" value="1"/>
</dbReference>
<dbReference type="EMBL" id="CADIJO010000007">
    <property type="protein sequence ID" value="CAB3699737.1"/>
    <property type="molecule type" value="Genomic_DNA"/>
</dbReference>
<proteinExistence type="inferred from homology"/>
<gene>
    <name evidence="6" type="primary">gbpR_7</name>
    <name evidence="6" type="ORF">LMG3458_02587</name>
</gene>
<organism evidence="6 7">
    <name type="scientific">Achromobacter deleyi</name>
    <dbReference type="NCBI Taxonomy" id="1353891"/>
    <lineage>
        <taxon>Bacteria</taxon>
        <taxon>Pseudomonadati</taxon>
        <taxon>Pseudomonadota</taxon>
        <taxon>Betaproteobacteria</taxon>
        <taxon>Burkholderiales</taxon>
        <taxon>Alcaligenaceae</taxon>
        <taxon>Achromobacter</taxon>
    </lineage>
</organism>
<dbReference type="PROSITE" id="PS50931">
    <property type="entry name" value="HTH_LYSR"/>
    <property type="match status" value="1"/>
</dbReference>
<evidence type="ECO:0000256" key="1">
    <source>
        <dbReference type="ARBA" id="ARBA00009437"/>
    </source>
</evidence>